<keyword evidence="3" id="KW-1185">Reference proteome</keyword>
<evidence type="ECO:0000313" key="3">
    <source>
        <dbReference type="Proteomes" id="UP000076567"/>
    </source>
</evidence>
<sequence>MDQKTILLSQMAANHNEPNWFVPIERALGGLTNQQAKEKSGDSNSIWEIVNHLIFWNERYLQRFRGNPQTQKIESNDETFHHENEENWDDAKNQLFSVLANWTTAVKEADEEIFERSAHKDRHDPWYSVLANINIHNAYHIGQIVEIRKSQGNWDSEKGVH</sequence>
<name>A0A161RWK4_9BACL</name>
<dbReference type="Gene3D" id="1.20.120.450">
    <property type="entry name" value="dinb family like domain"/>
    <property type="match status" value="1"/>
</dbReference>
<dbReference type="EMBL" id="LRFC01000001">
    <property type="protein sequence ID" value="KZE69036.1"/>
    <property type="molecule type" value="Genomic_DNA"/>
</dbReference>
<dbReference type="Pfam" id="PF12867">
    <property type="entry name" value="DinB_2"/>
    <property type="match status" value="1"/>
</dbReference>
<dbReference type="Proteomes" id="UP000076567">
    <property type="component" value="Unassembled WGS sequence"/>
</dbReference>
<dbReference type="OrthoDB" id="9798830at2"/>
<feature type="domain" description="DinB-like" evidence="1">
    <location>
        <begin position="26"/>
        <end position="144"/>
    </location>
</feature>
<comment type="caution">
    <text evidence="2">The sequence shown here is derived from an EMBL/GenBank/DDBJ whole genome shotgun (WGS) entry which is preliminary data.</text>
</comment>
<organism evidence="2 3">
    <name type="scientific">Fictibacillus phosphorivorans</name>
    <dbReference type="NCBI Taxonomy" id="1221500"/>
    <lineage>
        <taxon>Bacteria</taxon>
        <taxon>Bacillati</taxon>
        <taxon>Bacillota</taxon>
        <taxon>Bacilli</taxon>
        <taxon>Bacillales</taxon>
        <taxon>Fictibacillaceae</taxon>
        <taxon>Fictibacillus</taxon>
    </lineage>
</organism>
<gene>
    <name evidence="2" type="ORF">AWM68_01855</name>
</gene>
<dbReference type="AlphaFoldDB" id="A0A161RWK4"/>
<dbReference type="RefSeq" id="WP_066236383.1">
    <property type="nucleotide sequence ID" value="NZ_LRFC01000001.1"/>
</dbReference>
<protein>
    <recommendedName>
        <fullName evidence="1">DinB-like domain-containing protein</fullName>
    </recommendedName>
</protein>
<evidence type="ECO:0000259" key="1">
    <source>
        <dbReference type="Pfam" id="PF12867"/>
    </source>
</evidence>
<dbReference type="InterPro" id="IPR034660">
    <property type="entry name" value="DinB/YfiT-like"/>
</dbReference>
<evidence type="ECO:0000313" key="2">
    <source>
        <dbReference type="EMBL" id="KZE69036.1"/>
    </source>
</evidence>
<proteinExistence type="predicted"/>
<accession>A0A161RWK4</accession>
<reference evidence="3" key="1">
    <citation type="submission" date="2016-01" db="EMBL/GenBank/DDBJ databases">
        <title>Draft genome of Chromobacterium sp. F49.</title>
        <authorList>
            <person name="Hong K.W."/>
        </authorList>
    </citation>
    <scope>NUCLEOTIDE SEQUENCE [LARGE SCALE GENOMIC DNA]</scope>
    <source>
        <strain evidence="3">P7IIIA</strain>
    </source>
</reference>
<dbReference type="SUPFAM" id="SSF109854">
    <property type="entry name" value="DinB/YfiT-like putative metalloenzymes"/>
    <property type="match status" value="1"/>
</dbReference>
<dbReference type="InterPro" id="IPR024775">
    <property type="entry name" value="DinB-like"/>
</dbReference>